<evidence type="ECO:0000256" key="1">
    <source>
        <dbReference type="ARBA" id="ARBA00001946"/>
    </source>
</evidence>
<evidence type="ECO:0000313" key="6">
    <source>
        <dbReference type="EMBL" id="NEK52194.1"/>
    </source>
</evidence>
<keyword evidence="4 5" id="KW-0460">Magnesium</keyword>
<comment type="cofactor">
    <cofactor evidence="1">
        <name>Mg(2+)</name>
        <dbReference type="ChEBI" id="CHEBI:18420"/>
    </cofactor>
</comment>
<evidence type="ECO:0000313" key="7">
    <source>
        <dbReference type="Proteomes" id="UP000471409"/>
    </source>
</evidence>
<dbReference type="GO" id="GO:0000287">
    <property type="term" value="F:magnesium ion binding"/>
    <property type="evidence" value="ECO:0007669"/>
    <property type="project" value="TreeGrafter"/>
</dbReference>
<dbReference type="Proteomes" id="UP000471409">
    <property type="component" value="Unassembled WGS sequence"/>
</dbReference>
<dbReference type="Gene3D" id="3.20.20.60">
    <property type="entry name" value="Phosphoenolpyruvate-binding domains"/>
    <property type="match status" value="1"/>
</dbReference>
<sequence>MALKNTSPYELGATLYMPILKPDALEYIAGTKVPKLRSMVLCLEDALLETHVLEGLDTLEKTLIRIGQVKAEAEDKHFPLVFVRPRNLEMAKRIAQMAGIHNIDGFVAPKVRPGDHEHWVTSVRDTDLYIMPTLETLEAFDVGAMTALRDEFLANAPDRILALRVGGNDLMSCLGLRRVGNTTLYEGPLLYAISMLMSVMKSKGFDLTAPVFEIIDDMKTLLQEVTRDVNFGFVGKTIIHPDQIDVVQNAFRVPEVDIEAAKKILDVDAPAVFKFGGSMCEPATHRSWAQRILSRASIYGIVPSEPQPSSDLVDTVPPRATNS</sequence>
<dbReference type="PIRSF" id="PIRSF015582">
    <property type="entry name" value="Cit_lyase_B"/>
    <property type="match status" value="1"/>
</dbReference>
<dbReference type="GO" id="GO:0006107">
    <property type="term" value="P:oxaloacetate metabolic process"/>
    <property type="evidence" value="ECO:0007669"/>
    <property type="project" value="TreeGrafter"/>
</dbReference>
<evidence type="ECO:0000256" key="5">
    <source>
        <dbReference type="PIRSR" id="PIRSR015582-2"/>
    </source>
</evidence>
<dbReference type="Pfam" id="PF15617">
    <property type="entry name" value="C-C_Bond_Lyase"/>
    <property type="match status" value="1"/>
</dbReference>
<comment type="caution">
    <text evidence="6">The sequence shown here is derived from an EMBL/GenBank/DDBJ whole genome shotgun (WGS) entry which is preliminary data.</text>
</comment>
<proteinExistence type="inferred from homology"/>
<keyword evidence="3 5" id="KW-0479">Metal-binding</keyword>
<dbReference type="PANTHER" id="PTHR32308:SF10">
    <property type="entry name" value="CITRATE LYASE SUBUNIT BETA"/>
    <property type="match status" value="1"/>
</dbReference>
<keyword evidence="6" id="KW-0456">Lyase</keyword>
<name>A0A6P0DGJ4_RHILE</name>
<evidence type="ECO:0000256" key="3">
    <source>
        <dbReference type="ARBA" id="ARBA00022723"/>
    </source>
</evidence>
<gene>
    <name evidence="6" type="ORF">GUK36_22470</name>
</gene>
<evidence type="ECO:0000256" key="2">
    <source>
        <dbReference type="ARBA" id="ARBA00005568"/>
    </source>
</evidence>
<dbReference type="InterPro" id="IPR011206">
    <property type="entry name" value="Citrate_lyase_beta/mcl1/mcl2"/>
</dbReference>
<accession>A0A6P0DGJ4</accession>
<protein>
    <submittedName>
        <fullName evidence="6">HpcH/HpaI aldolase/citrate lyase family protein</fullName>
    </submittedName>
</protein>
<dbReference type="EMBL" id="WXXP01000010">
    <property type="protein sequence ID" value="NEK52194.1"/>
    <property type="molecule type" value="Genomic_DNA"/>
</dbReference>
<dbReference type="InterPro" id="IPR015813">
    <property type="entry name" value="Pyrv/PenolPyrv_kinase-like_dom"/>
</dbReference>
<dbReference type="AlphaFoldDB" id="A0A6P0DGJ4"/>
<dbReference type="SUPFAM" id="SSF51621">
    <property type="entry name" value="Phosphoenolpyruvate/pyruvate domain"/>
    <property type="match status" value="1"/>
</dbReference>
<dbReference type="InterPro" id="IPR039480">
    <property type="entry name" value="C-C_Bond_Lyase-like"/>
</dbReference>
<evidence type="ECO:0000256" key="4">
    <source>
        <dbReference type="ARBA" id="ARBA00022842"/>
    </source>
</evidence>
<organism evidence="6 7">
    <name type="scientific">Rhizobium leguminosarum</name>
    <dbReference type="NCBI Taxonomy" id="384"/>
    <lineage>
        <taxon>Bacteria</taxon>
        <taxon>Pseudomonadati</taxon>
        <taxon>Pseudomonadota</taxon>
        <taxon>Alphaproteobacteria</taxon>
        <taxon>Hyphomicrobiales</taxon>
        <taxon>Rhizobiaceae</taxon>
        <taxon>Rhizobium/Agrobacterium group</taxon>
        <taxon>Rhizobium</taxon>
    </lineage>
</organism>
<comment type="similarity">
    <text evidence="2">Belongs to the HpcH/HpaI aldolase family.</text>
</comment>
<dbReference type="GO" id="GO:0016829">
    <property type="term" value="F:lyase activity"/>
    <property type="evidence" value="ECO:0007669"/>
    <property type="project" value="UniProtKB-KW"/>
</dbReference>
<dbReference type="RefSeq" id="WP_164000006.1">
    <property type="nucleotide sequence ID" value="NZ_WXXP01000010.1"/>
</dbReference>
<dbReference type="InterPro" id="IPR040442">
    <property type="entry name" value="Pyrv_kinase-like_dom_sf"/>
</dbReference>
<dbReference type="PANTHER" id="PTHR32308">
    <property type="entry name" value="LYASE BETA SUBUNIT, PUTATIVE (AFU_ORTHOLOGUE AFUA_4G13030)-RELATED"/>
    <property type="match status" value="1"/>
</dbReference>
<feature type="binding site" evidence="5">
    <location>
        <position position="169"/>
    </location>
    <ligand>
        <name>Mg(2+)</name>
        <dbReference type="ChEBI" id="CHEBI:18420"/>
    </ligand>
</feature>
<reference evidence="6 7" key="1">
    <citation type="submission" date="2020-01" db="EMBL/GenBank/DDBJ databases">
        <title>Rhizobium genotypes associated with high levels of biological nitrogen fixation by grain legumes in a temperate-maritime cropping system.</title>
        <authorList>
            <person name="Maluk M."/>
            <person name="Francesc Ferrando Molina F."/>
            <person name="Lopez Del Egido L."/>
            <person name="Lafos M."/>
            <person name="Langarica-Fuentes A."/>
            <person name="Gebre Yohannes G."/>
            <person name="Young M.W."/>
            <person name="Martin P."/>
            <person name="Gantlett R."/>
            <person name="Kenicer G."/>
            <person name="Hawes C."/>
            <person name="Begg G.S."/>
            <person name="Quilliam R.S."/>
            <person name="Squire G.R."/>
            <person name="Poole P.S."/>
            <person name="Young P.W."/>
            <person name="Iannetta P.M."/>
            <person name="James E.K."/>
        </authorList>
    </citation>
    <scope>NUCLEOTIDE SEQUENCE [LARGE SCALE GENOMIC DNA]</scope>
    <source>
        <strain evidence="6 7">JHI944</strain>
    </source>
</reference>